<dbReference type="PROSITE" id="PS50076">
    <property type="entry name" value="DNAJ_2"/>
    <property type="match status" value="1"/>
</dbReference>
<keyword evidence="5" id="KW-1185">Reference proteome</keyword>
<dbReference type="RefSeq" id="WP_261693329.1">
    <property type="nucleotide sequence ID" value="NZ_CP104694.1"/>
</dbReference>
<reference evidence="4" key="1">
    <citation type="submission" date="2022-09" db="EMBL/GenBank/DDBJ databases">
        <title>Tahibacter sp. nov., isolated from a fresh water.</title>
        <authorList>
            <person name="Baek J.H."/>
            <person name="Lee J.K."/>
            <person name="Kim J.M."/>
            <person name="Jeon C.O."/>
        </authorList>
    </citation>
    <scope>NUCLEOTIDE SEQUENCE</scope>
    <source>
        <strain evidence="4">W38</strain>
    </source>
</reference>
<evidence type="ECO:0000313" key="5">
    <source>
        <dbReference type="Proteomes" id="UP001064632"/>
    </source>
</evidence>
<keyword evidence="2" id="KW-0472">Membrane</keyword>
<keyword evidence="2" id="KW-0812">Transmembrane</keyword>
<keyword evidence="2" id="KW-1133">Transmembrane helix</keyword>
<dbReference type="SMART" id="SM00271">
    <property type="entry name" value="DnaJ"/>
    <property type="match status" value="1"/>
</dbReference>
<evidence type="ECO:0000256" key="1">
    <source>
        <dbReference type="ARBA" id="ARBA00023186"/>
    </source>
</evidence>
<protein>
    <submittedName>
        <fullName evidence="4">J domain-containing protein</fullName>
    </submittedName>
</protein>
<feature type="transmembrane region" description="Helical" evidence="2">
    <location>
        <begin position="110"/>
        <end position="130"/>
    </location>
</feature>
<feature type="domain" description="J" evidence="3">
    <location>
        <begin position="11"/>
        <end position="68"/>
    </location>
</feature>
<dbReference type="SUPFAM" id="SSF46565">
    <property type="entry name" value="Chaperone J-domain"/>
    <property type="match status" value="1"/>
</dbReference>
<gene>
    <name evidence="4" type="ORF">N4264_16490</name>
</gene>
<evidence type="ECO:0000259" key="3">
    <source>
        <dbReference type="PROSITE" id="PS50076"/>
    </source>
</evidence>
<dbReference type="InterPro" id="IPR001623">
    <property type="entry name" value="DnaJ_domain"/>
</dbReference>
<name>A0ABY6B8Z3_9GAMM</name>
<accession>A0ABY6B8Z3</accession>
<dbReference type="EMBL" id="CP104694">
    <property type="protein sequence ID" value="UXI66345.1"/>
    <property type="molecule type" value="Genomic_DNA"/>
</dbReference>
<keyword evidence="1" id="KW-0143">Chaperone</keyword>
<dbReference type="Proteomes" id="UP001064632">
    <property type="component" value="Chromosome"/>
</dbReference>
<evidence type="ECO:0000313" key="4">
    <source>
        <dbReference type="EMBL" id="UXI66345.1"/>
    </source>
</evidence>
<dbReference type="InterPro" id="IPR036869">
    <property type="entry name" value="J_dom_sf"/>
</dbReference>
<organism evidence="4 5">
    <name type="scientific">Tahibacter amnicola</name>
    <dbReference type="NCBI Taxonomy" id="2976241"/>
    <lineage>
        <taxon>Bacteria</taxon>
        <taxon>Pseudomonadati</taxon>
        <taxon>Pseudomonadota</taxon>
        <taxon>Gammaproteobacteria</taxon>
        <taxon>Lysobacterales</taxon>
        <taxon>Rhodanobacteraceae</taxon>
        <taxon>Tahibacter</taxon>
    </lineage>
</organism>
<evidence type="ECO:0000256" key="2">
    <source>
        <dbReference type="SAM" id="Phobius"/>
    </source>
</evidence>
<dbReference type="CDD" id="cd06257">
    <property type="entry name" value="DnaJ"/>
    <property type="match status" value="1"/>
</dbReference>
<dbReference type="Pfam" id="PF00226">
    <property type="entry name" value="DnaJ"/>
    <property type="match status" value="1"/>
</dbReference>
<sequence length="225" mass="24493">MRYAQPTEYLADYASLGVRPGCTPDELKGAWRRIVGQSHPDRTGDCREAADRLHEATAAYRRLQAFHRRHGHLPGRPVETVAPPAEAPAAPPSPLHVAARVMSTQLFRRAALAVAAVAILVPTAIALRPANTESVVLRPQAPAAAFGPPVALRPPVAPEPKRQLRLGDTVKSVRAMLGKPTREKGETWYYGNSSVRFSKGRVVDWYSTKRIPLAGSPERPPGVKK</sequence>
<dbReference type="Gene3D" id="1.10.287.110">
    <property type="entry name" value="DnaJ domain"/>
    <property type="match status" value="1"/>
</dbReference>
<proteinExistence type="predicted"/>